<reference evidence="5" key="1">
    <citation type="journal article" date="2021" name="PeerJ">
        <title>Extensive microbial diversity within the chicken gut microbiome revealed by metagenomics and culture.</title>
        <authorList>
            <person name="Gilroy R."/>
            <person name="Ravi A."/>
            <person name="Getino M."/>
            <person name="Pursley I."/>
            <person name="Horton D.L."/>
            <person name="Alikhan N.F."/>
            <person name="Baker D."/>
            <person name="Gharbi K."/>
            <person name="Hall N."/>
            <person name="Watson M."/>
            <person name="Adriaenssens E.M."/>
            <person name="Foster-Nyarko E."/>
            <person name="Jarju S."/>
            <person name="Secka A."/>
            <person name="Antonio M."/>
            <person name="Oren A."/>
            <person name="Chaudhuri R.R."/>
            <person name="La Ragione R."/>
            <person name="Hildebrand F."/>
            <person name="Pallen M.J."/>
        </authorList>
    </citation>
    <scope>NUCLEOTIDE SEQUENCE</scope>
    <source>
        <strain evidence="5">CHK188-4685</strain>
    </source>
</reference>
<dbReference type="AlphaFoldDB" id="A0A9D2L8N0"/>
<feature type="domain" description="HTH cro/C1-type" evidence="4">
    <location>
        <begin position="20"/>
        <end position="62"/>
    </location>
</feature>
<organism evidence="5 6">
    <name type="scientific">Candidatus Enterocloster faecavium</name>
    <dbReference type="NCBI Taxonomy" id="2838560"/>
    <lineage>
        <taxon>Bacteria</taxon>
        <taxon>Bacillati</taxon>
        <taxon>Bacillota</taxon>
        <taxon>Clostridia</taxon>
        <taxon>Lachnospirales</taxon>
        <taxon>Lachnospiraceae</taxon>
        <taxon>Enterocloster</taxon>
    </lineage>
</organism>
<dbReference type="SUPFAM" id="SSF47413">
    <property type="entry name" value="lambda repressor-like DNA-binding domains"/>
    <property type="match status" value="1"/>
</dbReference>
<keyword evidence="1" id="KW-0805">Transcription regulation</keyword>
<evidence type="ECO:0000256" key="3">
    <source>
        <dbReference type="ARBA" id="ARBA00023163"/>
    </source>
</evidence>
<sequence length="146" mass="16900">MNEIYDRYRAIRDSWNLKDSQIARETGITKSTFSEWKAGKYTPKPDKLQKIADYFGVPLSYLLTGKEEEEVRSKSPELTAKDERDIAKDLDRIMGEIRKGDDGPLYYNGVEISEASLGLLQNAIEYALRETKKENKEKYNPNKNKK</sequence>
<dbReference type="Proteomes" id="UP000886804">
    <property type="component" value="Unassembled WGS sequence"/>
</dbReference>
<dbReference type="Pfam" id="PF12844">
    <property type="entry name" value="HTH_19"/>
    <property type="match status" value="1"/>
</dbReference>
<gene>
    <name evidence="5" type="ORF">H9716_09205</name>
</gene>
<dbReference type="InterPro" id="IPR010982">
    <property type="entry name" value="Lambda_DNA-bd_dom_sf"/>
</dbReference>
<evidence type="ECO:0000313" key="5">
    <source>
        <dbReference type="EMBL" id="HJB08024.1"/>
    </source>
</evidence>
<dbReference type="GO" id="GO:0003677">
    <property type="term" value="F:DNA binding"/>
    <property type="evidence" value="ECO:0007669"/>
    <property type="project" value="UniProtKB-KW"/>
</dbReference>
<protein>
    <submittedName>
        <fullName evidence="5">Helix-turn-helix domain-containing protein</fullName>
    </submittedName>
</protein>
<dbReference type="CDD" id="cd00093">
    <property type="entry name" value="HTH_XRE"/>
    <property type="match status" value="1"/>
</dbReference>
<dbReference type="Gene3D" id="1.10.260.40">
    <property type="entry name" value="lambda repressor-like DNA-binding domains"/>
    <property type="match status" value="1"/>
</dbReference>
<dbReference type="InterPro" id="IPR001387">
    <property type="entry name" value="Cro/C1-type_HTH"/>
</dbReference>
<proteinExistence type="predicted"/>
<keyword evidence="2" id="KW-0238">DNA-binding</keyword>
<evidence type="ECO:0000256" key="1">
    <source>
        <dbReference type="ARBA" id="ARBA00023015"/>
    </source>
</evidence>
<dbReference type="PANTHER" id="PTHR40661:SF1">
    <property type="entry name" value="HTH CRO_C1-TYPE DOMAIN-CONTAINING PROTEIN"/>
    <property type="match status" value="1"/>
</dbReference>
<keyword evidence="3" id="KW-0804">Transcription</keyword>
<comment type="caution">
    <text evidence="5">The sequence shown here is derived from an EMBL/GenBank/DDBJ whole genome shotgun (WGS) entry which is preliminary data.</text>
</comment>
<dbReference type="PANTHER" id="PTHR40661">
    <property type="match status" value="1"/>
</dbReference>
<evidence type="ECO:0000256" key="2">
    <source>
        <dbReference type="ARBA" id="ARBA00023125"/>
    </source>
</evidence>
<name>A0A9D2L8N0_9FIRM</name>
<evidence type="ECO:0000313" key="6">
    <source>
        <dbReference type="Proteomes" id="UP000886804"/>
    </source>
</evidence>
<dbReference type="PROSITE" id="PS50943">
    <property type="entry name" value="HTH_CROC1"/>
    <property type="match status" value="1"/>
</dbReference>
<dbReference type="EMBL" id="DWYS01000110">
    <property type="protein sequence ID" value="HJB08024.1"/>
    <property type="molecule type" value="Genomic_DNA"/>
</dbReference>
<evidence type="ECO:0000259" key="4">
    <source>
        <dbReference type="PROSITE" id="PS50943"/>
    </source>
</evidence>
<accession>A0A9D2L8N0</accession>
<reference evidence="5" key="2">
    <citation type="submission" date="2021-04" db="EMBL/GenBank/DDBJ databases">
        <authorList>
            <person name="Gilroy R."/>
        </authorList>
    </citation>
    <scope>NUCLEOTIDE SEQUENCE</scope>
    <source>
        <strain evidence="5">CHK188-4685</strain>
    </source>
</reference>
<dbReference type="SMART" id="SM00530">
    <property type="entry name" value="HTH_XRE"/>
    <property type="match status" value="1"/>
</dbReference>